<name>A0A2H0NFA2_9BACT</name>
<dbReference type="CDD" id="cd23763">
    <property type="entry name" value="ASKHA_ATPase_ROK"/>
    <property type="match status" value="1"/>
</dbReference>
<evidence type="ECO:0000313" key="3">
    <source>
        <dbReference type="Proteomes" id="UP000228867"/>
    </source>
</evidence>
<comment type="similarity">
    <text evidence="1">Belongs to the ROK (NagC/XylR) family.</text>
</comment>
<proteinExistence type="inferred from homology"/>
<organism evidence="2 3">
    <name type="scientific">Candidatus Jorgensenbacteria bacterium CG11_big_fil_rev_8_21_14_0_20_38_23</name>
    <dbReference type="NCBI Taxonomy" id="1974594"/>
    <lineage>
        <taxon>Bacteria</taxon>
        <taxon>Candidatus Joergenseniibacteriota</taxon>
    </lineage>
</organism>
<dbReference type="Proteomes" id="UP000228867">
    <property type="component" value="Unassembled WGS sequence"/>
</dbReference>
<dbReference type="PANTHER" id="PTHR18964">
    <property type="entry name" value="ROK (REPRESSOR, ORF, KINASE) FAMILY"/>
    <property type="match status" value="1"/>
</dbReference>
<dbReference type="EMBL" id="PCWR01000008">
    <property type="protein sequence ID" value="PIR07570.1"/>
    <property type="molecule type" value="Genomic_DNA"/>
</dbReference>
<dbReference type="PANTHER" id="PTHR18964:SF149">
    <property type="entry name" value="BIFUNCTIONAL UDP-N-ACETYLGLUCOSAMINE 2-EPIMERASE_N-ACETYLMANNOSAMINE KINASE"/>
    <property type="match status" value="1"/>
</dbReference>
<dbReference type="PROSITE" id="PS01125">
    <property type="entry name" value="ROK"/>
    <property type="match status" value="1"/>
</dbReference>
<dbReference type="InterPro" id="IPR049874">
    <property type="entry name" value="ROK_cs"/>
</dbReference>
<evidence type="ECO:0000256" key="1">
    <source>
        <dbReference type="ARBA" id="ARBA00006479"/>
    </source>
</evidence>
<evidence type="ECO:0000313" key="2">
    <source>
        <dbReference type="EMBL" id="PIR07570.1"/>
    </source>
</evidence>
<dbReference type="Pfam" id="PF00480">
    <property type="entry name" value="ROK"/>
    <property type="match status" value="1"/>
</dbReference>
<reference evidence="2 3" key="1">
    <citation type="submission" date="2017-09" db="EMBL/GenBank/DDBJ databases">
        <title>Depth-based differentiation of microbial function through sediment-hosted aquifers and enrichment of novel symbionts in the deep terrestrial subsurface.</title>
        <authorList>
            <person name="Probst A.J."/>
            <person name="Ladd B."/>
            <person name="Jarett J.K."/>
            <person name="Geller-Mcgrath D.E."/>
            <person name="Sieber C.M."/>
            <person name="Emerson J.B."/>
            <person name="Anantharaman K."/>
            <person name="Thomas B.C."/>
            <person name="Malmstrom R."/>
            <person name="Stieglmeier M."/>
            <person name="Klingl A."/>
            <person name="Woyke T."/>
            <person name="Ryan C.M."/>
            <person name="Banfield J.F."/>
        </authorList>
    </citation>
    <scope>NUCLEOTIDE SEQUENCE [LARGE SCALE GENOMIC DNA]</scope>
    <source>
        <strain evidence="2">CG11_big_fil_rev_8_21_14_0_20_38_23</strain>
    </source>
</reference>
<dbReference type="InterPro" id="IPR000600">
    <property type="entry name" value="ROK"/>
</dbReference>
<dbReference type="SUPFAM" id="SSF53067">
    <property type="entry name" value="Actin-like ATPase domain"/>
    <property type="match status" value="1"/>
</dbReference>
<protein>
    <recommendedName>
        <fullName evidence="4">Glucokinase</fullName>
    </recommendedName>
</protein>
<sequence>MFKNIRFLIGIDIGGSKINAILTREGKIFHRVKSQTPKNRKEFLKKLYSAVDHLISATGKKNILGIGCGVAGTLDVDKGIILKSPNISFLNGFDIKKWLERKFSCEVKIDNDARSFTRAEYLFGAGRGYKNIVGMTLGTGIGGGIIINGKMIYGINGSTGEVGHMILNSKFPACAEASAGRQIPNSKPEDFESLAGIKGLRRLGFTNSLKTYQLAKSGDKKAKKAFEELGRHLGVGLANLINILDPEIIVIGGGLSGAYKFFLPIAKKTMAKFIFSPKSRNNVKIFIGKLDENAGAIGAAALFIK</sequence>
<gene>
    <name evidence="2" type="ORF">COV54_00375</name>
</gene>
<comment type="caution">
    <text evidence="2">The sequence shown here is derived from an EMBL/GenBank/DDBJ whole genome shotgun (WGS) entry which is preliminary data.</text>
</comment>
<dbReference type="AlphaFoldDB" id="A0A2H0NFA2"/>
<evidence type="ECO:0008006" key="4">
    <source>
        <dbReference type="Google" id="ProtNLM"/>
    </source>
</evidence>
<accession>A0A2H0NFA2</accession>
<dbReference type="InterPro" id="IPR043129">
    <property type="entry name" value="ATPase_NBD"/>
</dbReference>
<dbReference type="Gene3D" id="3.30.420.40">
    <property type="match status" value="2"/>
</dbReference>